<dbReference type="GO" id="GO:0017057">
    <property type="term" value="F:6-phosphogluconolactonase activity"/>
    <property type="evidence" value="ECO:0007669"/>
    <property type="project" value="UniProtKB-EC"/>
</dbReference>
<dbReference type="Proteomes" id="UP000232323">
    <property type="component" value="Unassembled WGS sequence"/>
</dbReference>
<dbReference type="FunFam" id="3.40.50.1360:FF:000005">
    <property type="entry name" value="6-phosphogluconolactonase"/>
    <property type="match status" value="1"/>
</dbReference>
<evidence type="ECO:0000256" key="6">
    <source>
        <dbReference type="SAM" id="MobiDB-lite"/>
    </source>
</evidence>
<evidence type="ECO:0000313" key="8">
    <source>
        <dbReference type="EMBL" id="GAX85736.1"/>
    </source>
</evidence>
<dbReference type="InterPro" id="IPR039104">
    <property type="entry name" value="6PGL"/>
</dbReference>
<gene>
    <name evidence="8" type="ORF">CEUSTIGMA_g13151.t1</name>
</gene>
<dbReference type="EMBL" id="BEGY01000188">
    <property type="protein sequence ID" value="GAX85736.1"/>
    <property type="molecule type" value="Genomic_DNA"/>
</dbReference>
<evidence type="ECO:0000313" key="9">
    <source>
        <dbReference type="Proteomes" id="UP000232323"/>
    </source>
</evidence>
<name>A0A250XRR7_9CHLO</name>
<organism evidence="8 9">
    <name type="scientific">Chlamydomonas eustigma</name>
    <dbReference type="NCBI Taxonomy" id="1157962"/>
    <lineage>
        <taxon>Eukaryota</taxon>
        <taxon>Viridiplantae</taxon>
        <taxon>Chlorophyta</taxon>
        <taxon>core chlorophytes</taxon>
        <taxon>Chlorophyceae</taxon>
        <taxon>CS clade</taxon>
        <taxon>Chlamydomonadales</taxon>
        <taxon>Chlamydomonadaceae</taxon>
        <taxon>Chlamydomonas</taxon>
    </lineage>
</organism>
<dbReference type="InterPro" id="IPR037171">
    <property type="entry name" value="NagB/RpiA_transferase-like"/>
</dbReference>
<dbReference type="NCBIfam" id="TIGR01198">
    <property type="entry name" value="pgl"/>
    <property type="match status" value="1"/>
</dbReference>
<sequence>MLRQGHKLQSSRGKSTSSQSKFSVRCNVASESAPDTKYTINIIPKNGDGKHSVNGVPSVMGAHLMASGFVAPVSTSTGAGLNVYPPEVAYYSKPGEGLNVMLHATAAAAGSSLAKIVAEASDAAIKAKGSFTLVLSGGSLPSSLSSLLTYKGNIQWDKFYIFFVDERNVPHSSDDSNLKAAREALLSKVPIPATQVFGILEGQGVREAAVHYEGQLVGLPTSVLPRNAQGFPVFDLILLGVGPDGHVASLFPHRSSLTETKRWVLPIDNSPKPPPERITFTLPVINAAKEVAFVALGAGKAEVVQRTLEVQALPGALPAQLVRPESGKLRWLLDVSSAQNLDIANWDDVKQFPRSQ</sequence>
<feature type="region of interest" description="Disordered" evidence="6">
    <location>
        <begin position="1"/>
        <end position="24"/>
    </location>
</feature>
<protein>
    <recommendedName>
        <fullName evidence="4">6-phosphogluconolactonase</fullName>
        <ecNumber evidence="4">3.1.1.31</ecNumber>
    </recommendedName>
</protein>
<dbReference type="SUPFAM" id="SSF100950">
    <property type="entry name" value="NagB/RpiA/CoA transferase-like"/>
    <property type="match status" value="1"/>
</dbReference>
<reference evidence="8 9" key="1">
    <citation type="submission" date="2017-08" db="EMBL/GenBank/DDBJ databases">
        <title>Acidophilic green algal genome provides insights into adaptation to an acidic environment.</title>
        <authorList>
            <person name="Hirooka S."/>
            <person name="Hirose Y."/>
            <person name="Kanesaki Y."/>
            <person name="Higuchi S."/>
            <person name="Fujiwara T."/>
            <person name="Onuma R."/>
            <person name="Era A."/>
            <person name="Ohbayashi R."/>
            <person name="Uzuka A."/>
            <person name="Nozaki H."/>
            <person name="Yoshikawa H."/>
            <person name="Miyagishima S.Y."/>
        </authorList>
    </citation>
    <scope>NUCLEOTIDE SEQUENCE [LARGE SCALE GENOMIC DNA]</scope>
    <source>
        <strain evidence="8 9">NIES-2499</strain>
    </source>
</reference>
<comment type="catalytic activity">
    <reaction evidence="1">
        <text>6-phospho-D-glucono-1,5-lactone + H2O = 6-phospho-D-gluconate + H(+)</text>
        <dbReference type="Rhea" id="RHEA:12556"/>
        <dbReference type="ChEBI" id="CHEBI:15377"/>
        <dbReference type="ChEBI" id="CHEBI:15378"/>
        <dbReference type="ChEBI" id="CHEBI:57955"/>
        <dbReference type="ChEBI" id="CHEBI:58759"/>
        <dbReference type="EC" id="3.1.1.31"/>
    </reaction>
</comment>
<dbReference type="UniPathway" id="UPA00115"/>
<keyword evidence="9" id="KW-1185">Reference proteome</keyword>
<evidence type="ECO:0000256" key="1">
    <source>
        <dbReference type="ARBA" id="ARBA00000832"/>
    </source>
</evidence>
<dbReference type="InterPro" id="IPR005900">
    <property type="entry name" value="6-phosphogluconolactonase_DevB"/>
</dbReference>
<dbReference type="GO" id="GO:0006098">
    <property type="term" value="P:pentose-phosphate shunt"/>
    <property type="evidence" value="ECO:0007669"/>
    <property type="project" value="UniProtKB-UniPathway"/>
</dbReference>
<comment type="caution">
    <text evidence="8">The sequence shown here is derived from an EMBL/GenBank/DDBJ whole genome shotgun (WGS) entry which is preliminary data.</text>
</comment>
<dbReference type="GO" id="GO:0005975">
    <property type="term" value="P:carbohydrate metabolic process"/>
    <property type="evidence" value="ECO:0007669"/>
    <property type="project" value="InterPro"/>
</dbReference>
<evidence type="ECO:0000256" key="3">
    <source>
        <dbReference type="ARBA" id="ARBA00010662"/>
    </source>
</evidence>
<dbReference type="InterPro" id="IPR006148">
    <property type="entry name" value="Glc/Gal-6P_isomerase"/>
</dbReference>
<accession>A0A250XRR7</accession>
<feature type="domain" description="Glucosamine/galactosamine-6-phosphate isomerase" evidence="7">
    <location>
        <begin position="106"/>
        <end position="331"/>
    </location>
</feature>
<evidence type="ECO:0000256" key="5">
    <source>
        <dbReference type="ARBA" id="ARBA00022801"/>
    </source>
</evidence>
<dbReference type="EC" id="3.1.1.31" evidence="4"/>
<dbReference type="STRING" id="1157962.A0A250XRR7"/>
<evidence type="ECO:0000259" key="7">
    <source>
        <dbReference type="Pfam" id="PF01182"/>
    </source>
</evidence>
<dbReference type="OrthoDB" id="432544at2759"/>
<dbReference type="PANTHER" id="PTHR11054:SF22">
    <property type="entry name" value="6-PHOSPHOGLUCONOLACTONASE 3, CHLOROPLASTIC"/>
    <property type="match status" value="1"/>
</dbReference>
<dbReference type="Gene3D" id="3.40.50.1360">
    <property type="match status" value="1"/>
</dbReference>
<evidence type="ECO:0000256" key="2">
    <source>
        <dbReference type="ARBA" id="ARBA00004961"/>
    </source>
</evidence>
<dbReference type="CDD" id="cd01400">
    <property type="entry name" value="6PGL"/>
    <property type="match status" value="1"/>
</dbReference>
<proteinExistence type="inferred from homology"/>
<keyword evidence="5" id="KW-0378">Hydrolase</keyword>
<evidence type="ECO:0000256" key="4">
    <source>
        <dbReference type="ARBA" id="ARBA00013198"/>
    </source>
</evidence>
<comment type="similarity">
    <text evidence="3">Belongs to the glucosamine/galactosamine-6-phosphate isomerase family. 6-phosphogluconolactonase subfamily.</text>
</comment>
<feature type="compositionally biased region" description="Low complexity" evidence="6">
    <location>
        <begin position="10"/>
        <end position="23"/>
    </location>
</feature>
<comment type="pathway">
    <text evidence="2">Carbohydrate degradation; pentose phosphate pathway; D-ribulose 5-phosphate from D-glucose 6-phosphate (oxidative stage): step 2/3.</text>
</comment>
<dbReference type="AlphaFoldDB" id="A0A250XRR7"/>
<dbReference type="Pfam" id="PF01182">
    <property type="entry name" value="Glucosamine_iso"/>
    <property type="match status" value="1"/>
</dbReference>
<dbReference type="PANTHER" id="PTHR11054">
    <property type="entry name" value="6-PHOSPHOGLUCONOLACTONASE"/>
    <property type="match status" value="1"/>
</dbReference>